<dbReference type="PROSITE" id="PS50851">
    <property type="entry name" value="CHEW"/>
    <property type="match status" value="1"/>
</dbReference>
<dbReference type="SUPFAM" id="SSF50341">
    <property type="entry name" value="CheW-like"/>
    <property type="match status" value="1"/>
</dbReference>
<dbReference type="InterPro" id="IPR039315">
    <property type="entry name" value="CheW"/>
</dbReference>
<dbReference type="PANTHER" id="PTHR22617:SF23">
    <property type="entry name" value="CHEMOTAXIS PROTEIN CHEW"/>
    <property type="match status" value="1"/>
</dbReference>
<dbReference type="EMBL" id="RSAS01000277">
    <property type="protein sequence ID" value="RRR74401.1"/>
    <property type="molecule type" value="Genomic_DNA"/>
</dbReference>
<reference evidence="2 3" key="1">
    <citation type="submission" date="2018-12" db="EMBL/GenBank/DDBJ databases">
        <title>Genome Sequence of Candidatus Viridilinea halotolerans isolated from saline sulfide-rich spring.</title>
        <authorList>
            <person name="Grouzdev D.S."/>
            <person name="Burganskaya E.I."/>
            <person name="Krutkina M.S."/>
            <person name="Sukhacheva M.V."/>
            <person name="Gorlenko V.M."/>
        </authorList>
    </citation>
    <scope>NUCLEOTIDE SEQUENCE [LARGE SCALE GENOMIC DNA]</scope>
    <source>
        <strain evidence="2">Chok-6</strain>
    </source>
</reference>
<dbReference type="Gene3D" id="2.40.50.180">
    <property type="entry name" value="CheA-289, Domain 4"/>
    <property type="match status" value="1"/>
</dbReference>
<name>A0A426U3H7_9CHLR</name>
<dbReference type="AlphaFoldDB" id="A0A426U3H7"/>
<dbReference type="GO" id="GO:0005829">
    <property type="term" value="C:cytosol"/>
    <property type="evidence" value="ECO:0007669"/>
    <property type="project" value="TreeGrafter"/>
</dbReference>
<dbReference type="Pfam" id="PF01584">
    <property type="entry name" value="CheW"/>
    <property type="match status" value="1"/>
</dbReference>
<comment type="caution">
    <text evidence="2">The sequence shown here is derived from an EMBL/GenBank/DDBJ whole genome shotgun (WGS) entry which is preliminary data.</text>
</comment>
<dbReference type="GO" id="GO:0006935">
    <property type="term" value="P:chemotaxis"/>
    <property type="evidence" value="ECO:0007669"/>
    <property type="project" value="InterPro"/>
</dbReference>
<dbReference type="InterPro" id="IPR036061">
    <property type="entry name" value="CheW-like_dom_sf"/>
</dbReference>
<dbReference type="Gene3D" id="2.30.30.40">
    <property type="entry name" value="SH3 Domains"/>
    <property type="match status" value="1"/>
</dbReference>
<feature type="domain" description="CheW-like" evidence="1">
    <location>
        <begin position="16"/>
        <end position="153"/>
    </location>
</feature>
<accession>A0A426U3H7</accession>
<dbReference type="CDD" id="cd00588">
    <property type="entry name" value="CheW_like"/>
    <property type="match status" value="1"/>
</dbReference>
<dbReference type="InterPro" id="IPR002545">
    <property type="entry name" value="CheW-lke_dom"/>
</dbReference>
<dbReference type="SMART" id="SM00260">
    <property type="entry name" value="CheW"/>
    <property type="match status" value="1"/>
</dbReference>
<dbReference type="PANTHER" id="PTHR22617">
    <property type="entry name" value="CHEMOTAXIS SENSOR HISTIDINE KINASE-RELATED"/>
    <property type="match status" value="1"/>
</dbReference>
<dbReference type="GO" id="GO:0007165">
    <property type="term" value="P:signal transduction"/>
    <property type="evidence" value="ECO:0007669"/>
    <property type="project" value="InterPro"/>
</dbReference>
<sequence>MAMIIEEKPVPSSADAPLVVTFKVGRQIYALPLSAVLQVVRLPALTVVPGAPLGMCGMLNLRGHFIPVLDARVILGETSAVSMESQVVILSAGISGHAEAGLLVDAVDTVRHYPPGSFAGMANGDVIVVGILCEGAESAVVLDPEALVMRAGRA</sequence>
<evidence type="ECO:0000313" key="2">
    <source>
        <dbReference type="EMBL" id="RRR74401.1"/>
    </source>
</evidence>
<evidence type="ECO:0000259" key="1">
    <source>
        <dbReference type="PROSITE" id="PS50851"/>
    </source>
</evidence>
<organism evidence="2 3">
    <name type="scientific">Candidatus Viridilinea halotolerans</name>
    <dbReference type="NCBI Taxonomy" id="2491704"/>
    <lineage>
        <taxon>Bacteria</taxon>
        <taxon>Bacillati</taxon>
        <taxon>Chloroflexota</taxon>
        <taxon>Chloroflexia</taxon>
        <taxon>Chloroflexales</taxon>
        <taxon>Chloroflexineae</taxon>
        <taxon>Oscillochloridaceae</taxon>
        <taxon>Candidatus Viridilinea</taxon>
    </lineage>
</organism>
<dbReference type="Proteomes" id="UP000280307">
    <property type="component" value="Unassembled WGS sequence"/>
</dbReference>
<proteinExistence type="predicted"/>
<evidence type="ECO:0000313" key="3">
    <source>
        <dbReference type="Proteomes" id="UP000280307"/>
    </source>
</evidence>
<gene>
    <name evidence="2" type="ORF">EI684_07195</name>
</gene>
<protein>
    <recommendedName>
        <fullName evidence="1">CheW-like domain-containing protein</fullName>
    </recommendedName>
</protein>